<evidence type="ECO:0000256" key="1">
    <source>
        <dbReference type="ARBA" id="ARBA00005417"/>
    </source>
</evidence>
<sequence>MKADARGAAPAVELRDLTLAYRRRPAVTGVSGRFAPGSMTAVVGPNGAGKSTLLKGIMGSVRASGGRILIDGVRRRDIGYLPQAGELDRSFPISVLDLVSLGLWRRAGPFGRIGRDLAGEVEAALAAVGLEGLGDRLVGTLSGGQLQRALFARLLLQDARLLLLDEPFTAIDARTTRELMDLVRRWNGEGRTVIAVLHDMELVREYFPETLLLARETVAWSRTPDALARPNLARAQALSEDLDTQAPPAEGSRAA</sequence>
<dbReference type="AlphaFoldDB" id="A0A3A1WLM4"/>
<dbReference type="Proteomes" id="UP000265750">
    <property type="component" value="Unassembled WGS sequence"/>
</dbReference>
<evidence type="ECO:0000256" key="4">
    <source>
        <dbReference type="ARBA" id="ARBA00022840"/>
    </source>
</evidence>
<dbReference type="GO" id="GO:0016887">
    <property type="term" value="F:ATP hydrolysis activity"/>
    <property type="evidence" value="ECO:0007669"/>
    <property type="project" value="InterPro"/>
</dbReference>
<organism evidence="8 9">
    <name type="scientific">Aureimonas flava</name>
    <dbReference type="NCBI Taxonomy" id="2320271"/>
    <lineage>
        <taxon>Bacteria</taxon>
        <taxon>Pseudomonadati</taxon>
        <taxon>Pseudomonadota</taxon>
        <taxon>Alphaproteobacteria</taxon>
        <taxon>Hyphomicrobiales</taxon>
        <taxon>Aurantimonadaceae</taxon>
        <taxon>Aureimonas</taxon>
    </lineage>
</organism>
<dbReference type="InterPro" id="IPR050153">
    <property type="entry name" value="Metal_Ion_Import_ABC"/>
</dbReference>
<dbReference type="PANTHER" id="PTHR42734">
    <property type="entry name" value="METAL TRANSPORT SYSTEM ATP-BINDING PROTEIN TM_0124-RELATED"/>
    <property type="match status" value="1"/>
</dbReference>
<protein>
    <submittedName>
        <fullName evidence="8">ABC transporter ATP-binding protein</fullName>
    </submittedName>
</protein>
<dbReference type="InterPro" id="IPR027417">
    <property type="entry name" value="P-loop_NTPase"/>
</dbReference>
<dbReference type="PANTHER" id="PTHR42734:SF5">
    <property type="entry name" value="IRON TRANSPORT SYSTEM ATP-BINDING PROTEIN HI_0361-RELATED"/>
    <property type="match status" value="1"/>
</dbReference>
<keyword evidence="5" id="KW-0862">Zinc</keyword>
<comment type="similarity">
    <text evidence="1">Belongs to the ABC transporter superfamily.</text>
</comment>
<evidence type="ECO:0000256" key="5">
    <source>
        <dbReference type="ARBA" id="ARBA00022906"/>
    </source>
</evidence>
<evidence type="ECO:0000313" key="9">
    <source>
        <dbReference type="Proteomes" id="UP000265750"/>
    </source>
</evidence>
<dbReference type="InterPro" id="IPR003439">
    <property type="entry name" value="ABC_transporter-like_ATP-bd"/>
</dbReference>
<dbReference type="RefSeq" id="WP_119538515.1">
    <property type="nucleotide sequence ID" value="NZ_QYRN01000002.1"/>
</dbReference>
<dbReference type="InterPro" id="IPR017871">
    <property type="entry name" value="ABC_transporter-like_CS"/>
</dbReference>
<keyword evidence="2" id="KW-0813">Transport</keyword>
<dbReference type="Pfam" id="PF00005">
    <property type="entry name" value="ABC_tran"/>
    <property type="match status" value="1"/>
</dbReference>
<dbReference type="GO" id="GO:0006829">
    <property type="term" value="P:zinc ion transport"/>
    <property type="evidence" value="ECO:0007669"/>
    <property type="project" value="UniProtKB-KW"/>
</dbReference>
<proteinExistence type="inferred from homology"/>
<keyword evidence="4 8" id="KW-0067">ATP-binding</keyword>
<accession>A0A3A1WLM4</accession>
<evidence type="ECO:0000256" key="3">
    <source>
        <dbReference type="ARBA" id="ARBA00022741"/>
    </source>
</evidence>
<keyword evidence="6" id="KW-0406">Ion transport</keyword>
<keyword evidence="5" id="KW-0864">Zinc transport</keyword>
<keyword evidence="9" id="KW-1185">Reference proteome</keyword>
<evidence type="ECO:0000259" key="7">
    <source>
        <dbReference type="PROSITE" id="PS50893"/>
    </source>
</evidence>
<dbReference type="EMBL" id="QYRN01000002">
    <property type="protein sequence ID" value="RIY02436.1"/>
    <property type="molecule type" value="Genomic_DNA"/>
</dbReference>
<dbReference type="CDD" id="cd03235">
    <property type="entry name" value="ABC_Metallic_Cations"/>
    <property type="match status" value="1"/>
</dbReference>
<dbReference type="PROSITE" id="PS50893">
    <property type="entry name" value="ABC_TRANSPORTER_2"/>
    <property type="match status" value="1"/>
</dbReference>
<dbReference type="PROSITE" id="PS00211">
    <property type="entry name" value="ABC_TRANSPORTER_1"/>
    <property type="match status" value="1"/>
</dbReference>
<dbReference type="OrthoDB" id="9806726at2"/>
<dbReference type="SMART" id="SM00382">
    <property type="entry name" value="AAA"/>
    <property type="match status" value="1"/>
</dbReference>
<feature type="domain" description="ABC transporter" evidence="7">
    <location>
        <begin position="12"/>
        <end position="240"/>
    </location>
</feature>
<gene>
    <name evidence="8" type="ORF">D3218_03400</name>
</gene>
<reference evidence="9" key="1">
    <citation type="submission" date="2018-09" db="EMBL/GenBank/DDBJ databases">
        <authorList>
            <person name="Tuo L."/>
        </authorList>
    </citation>
    <scope>NUCLEOTIDE SEQUENCE [LARGE SCALE GENOMIC DNA]</scope>
    <source>
        <strain evidence="9">M2BS4Y-1</strain>
    </source>
</reference>
<dbReference type="Gene3D" id="3.40.50.300">
    <property type="entry name" value="P-loop containing nucleotide triphosphate hydrolases"/>
    <property type="match status" value="1"/>
</dbReference>
<comment type="caution">
    <text evidence="8">The sequence shown here is derived from an EMBL/GenBank/DDBJ whole genome shotgun (WGS) entry which is preliminary data.</text>
</comment>
<name>A0A3A1WLM4_9HYPH</name>
<keyword evidence="3" id="KW-0547">Nucleotide-binding</keyword>
<dbReference type="InterPro" id="IPR003593">
    <property type="entry name" value="AAA+_ATPase"/>
</dbReference>
<dbReference type="SUPFAM" id="SSF52540">
    <property type="entry name" value="P-loop containing nucleoside triphosphate hydrolases"/>
    <property type="match status" value="1"/>
</dbReference>
<evidence type="ECO:0000256" key="2">
    <source>
        <dbReference type="ARBA" id="ARBA00022448"/>
    </source>
</evidence>
<evidence type="ECO:0000256" key="6">
    <source>
        <dbReference type="ARBA" id="ARBA00023065"/>
    </source>
</evidence>
<evidence type="ECO:0000313" key="8">
    <source>
        <dbReference type="EMBL" id="RIY02436.1"/>
    </source>
</evidence>
<dbReference type="GO" id="GO:0005524">
    <property type="term" value="F:ATP binding"/>
    <property type="evidence" value="ECO:0007669"/>
    <property type="project" value="UniProtKB-KW"/>
</dbReference>